<comment type="caution">
    <text evidence="2">The sequence shown here is derived from an EMBL/GenBank/DDBJ whole genome shotgun (WGS) entry which is preliminary data.</text>
</comment>
<evidence type="ECO:0000313" key="3">
    <source>
        <dbReference type="Proteomes" id="UP000652013"/>
    </source>
</evidence>
<feature type="transmembrane region" description="Helical" evidence="1">
    <location>
        <begin position="177"/>
        <end position="195"/>
    </location>
</feature>
<proteinExistence type="predicted"/>
<dbReference type="RefSeq" id="WP_239107782.1">
    <property type="nucleotide sequence ID" value="NZ_BAAAGJ010000011.1"/>
</dbReference>
<feature type="transmembrane region" description="Helical" evidence="1">
    <location>
        <begin position="118"/>
        <end position="136"/>
    </location>
</feature>
<feature type="transmembrane region" description="Helical" evidence="1">
    <location>
        <begin position="143"/>
        <end position="165"/>
    </location>
</feature>
<dbReference type="AlphaFoldDB" id="A0A8J3YAS3"/>
<name>A0A8J3YAS3_9ACTN</name>
<dbReference type="Proteomes" id="UP000652013">
    <property type="component" value="Unassembled WGS sequence"/>
</dbReference>
<organism evidence="2 3">
    <name type="scientific">Spirilliplanes yamanashiensis</name>
    <dbReference type="NCBI Taxonomy" id="42233"/>
    <lineage>
        <taxon>Bacteria</taxon>
        <taxon>Bacillati</taxon>
        <taxon>Actinomycetota</taxon>
        <taxon>Actinomycetes</taxon>
        <taxon>Micromonosporales</taxon>
        <taxon>Micromonosporaceae</taxon>
        <taxon>Spirilliplanes</taxon>
    </lineage>
</organism>
<gene>
    <name evidence="2" type="ORF">Sya03_45880</name>
</gene>
<keyword evidence="1" id="KW-0472">Membrane</keyword>
<evidence type="ECO:0000256" key="1">
    <source>
        <dbReference type="SAM" id="Phobius"/>
    </source>
</evidence>
<feature type="transmembrane region" description="Helical" evidence="1">
    <location>
        <begin position="207"/>
        <end position="226"/>
    </location>
</feature>
<feature type="transmembrane region" description="Helical" evidence="1">
    <location>
        <begin position="90"/>
        <end position="112"/>
    </location>
</feature>
<accession>A0A8J3YAS3</accession>
<evidence type="ECO:0000313" key="2">
    <source>
        <dbReference type="EMBL" id="GIJ05236.1"/>
    </source>
</evidence>
<dbReference type="EMBL" id="BOOY01000032">
    <property type="protein sequence ID" value="GIJ05236.1"/>
    <property type="molecule type" value="Genomic_DNA"/>
</dbReference>
<protein>
    <submittedName>
        <fullName evidence="2">Uncharacterized protein</fullName>
    </submittedName>
</protein>
<keyword evidence="1" id="KW-1133">Transmembrane helix</keyword>
<feature type="transmembrane region" description="Helical" evidence="1">
    <location>
        <begin position="12"/>
        <end position="30"/>
    </location>
</feature>
<sequence>MRRSRAQQNWLLSVLPAFPLILLALRLWYLSRQDLPTMLLLVQYVSPFGLISALVITLIWTVPAVVLPLRALGGLLLVSARDPLDAGRSLLAVTALRMPDWVVVLAALLAALTWQLRFLPALVMLLVAIIGLTAWQRHRDERLVLVVLTVAVPAAAALLVYAWVGPGVVAALREREWSTAVLLAVPPALALLLTGPVPARSARLATHWPAVGAALLAPFAIGAVFLRAPILPSAAVELDRPGGPPAVLNGHIVTVDDTTTTLLDRAGRVRFLPNGEVRSKTLCPERAQAPAAAVRVRGWHVEQSALEWIAPARRPEPADPRCLGRPLTP</sequence>
<keyword evidence="1" id="KW-0812">Transmembrane</keyword>
<feature type="transmembrane region" description="Helical" evidence="1">
    <location>
        <begin position="50"/>
        <end position="78"/>
    </location>
</feature>
<keyword evidence="3" id="KW-1185">Reference proteome</keyword>
<reference evidence="2" key="1">
    <citation type="submission" date="2021-01" db="EMBL/GenBank/DDBJ databases">
        <title>Whole genome shotgun sequence of Spirilliplanes yamanashiensis NBRC 15828.</title>
        <authorList>
            <person name="Komaki H."/>
            <person name="Tamura T."/>
        </authorList>
    </citation>
    <scope>NUCLEOTIDE SEQUENCE</scope>
    <source>
        <strain evidence="2">NBRC 15828</strain>
    </source>
</reference>